<dbReference type="Gene3D" id="3.20.20.80">
    <property type="entry name" value="Glycosidases"/>
    <property type="match status" value="1"/>
</dbReference>
<sequence>MATKTEIAGDWSLVVTDAGACGKPSELPEKARALAAPVPGTVAEALERAGRFDRTNPIALNDRDFWYLAAISGERPGPVRLVFEGLATIAEVYFNDECVLKSANQFAAQEVAVTLTGEDRLAICFRALNPQLKAQGPRARWRPQMITPPGLRLIRTTLLGHMPGWCPSIDVVGPYRPITMVREDEGNLDNLEIRAWLDAEGKGVLDVSFGFSGRASDLRLSCAGWTAPVLISEEGRLTARVTIPNVKPWWPRSHGEPTLYPVTLIIDDVPHPLGVTGFRNIAFDPGQDGKGFGIEINGVPIFCRGAVWTNADIVRMPGGRADYERHLRLAADAGINMIRVGGTMTYESAEFFRLCDELGIMVWQDFMFANFDYPVADPAFVEEVRKEARWLLTQSQGSPSLTVLCGGSEMYQQASMLGLPQKYWAGPLTEEILPQESESLRPDVIYVPNSPFGGALPFYPNEGIGHYYGVGAYCRPLEDARRANLRFAAECLAFAHVPEQATLDAHLAVPPVHDPKWKARVPRDRGASWDFEDIRDHYLGDLYGFDPARLRREDPGRYLEFSRAVTGEVVEAAFSEWRRPGSSCRGALVWTLQDLLPGAGWGIIDATGMPKPVWHGLRRAFRPVQVLLSDEGTNGLDVHVLNESEQTRSLTLQLSCLKGGIQPSVSGSRTIELAPRSSLTLTAIELFGAFFDVTYAFRFGPPSHDVTVARLVDAATEEELSTAYHFPRGRMAAMQEAVIETELLKDDDGWMLKLTANRFAQSLSLNFEGYLPSDNWFHLAPGPAKIIRLVPEGANPEVTPTGTLGQLGSRVLQSI</sequence>
<evidence type="ECO:0000259" key="5">
    <source>
        <dbReference type="Pfam" id="PF22666"/>
    </source>
</evidence>
<dbReference type="InterPro" id="IPR017853">
    <property type="entry name" value="GH"/>
</dbReference>
<dbReference type="InterPro" id="IPR013783">
    <property type="entry name" value="Ig-like_fold"/>
</dbReference>
<evidence type="ECO:0000256" key="2">
    <source>
        <dbReference type="ARBA" id="ARBA00012754"/>
    </source>
</evidence>
<dbReference type="InterPro" id="IPR036156">
    <property type="entry name" value="Beta-gal/glucu_dom_sf"/>
</dbReference>
<feature type="domain" description="Beta-mannosidase-like galactose-binding" evidence="5">
    <location>
        <begin position="33"/>
        <end position="176"/>
    </location>
</feature>
<keyword evidence="7" id="KW-1185">Reference proteome</keyword>
<comment type="catalytic activity">
    <reaction evidence="1">
        <text>Hydrolysis of terminal, non-reducing beta-D-mannose residues in beta-D-mannosides.</text>
        <dbReference type="EC" id="3.2.1.25"/>
    </reaction>
</comment>
<evidence type="ECO:0000256" key="3">
    <source>
        <dbReference type="ARBA" id="ARBA00022801"/>
    </source>
</evidence>
<comment type="caution">
    <text evidence="6">The sequence shown here is derived from an EMBL/GenBank/DDBJ whole genome shotgun (WGS) entry which is preliminary data.</text>
</comment>
<name>A0ABT8YFA9_9HYPH</name>
<dbReference type="Gene3D" id="2.60.120.260">
    <property type="entry name" value="Galactose-binding domain-like"/>
    <property type="match status" value="1"/>
</dbReference>
<proteinExistence type="predicted"/>
<dbReference type="InterPro" id="IPR008979">
    <property type="entry name" value="Galactose-bd-like_sf"/>
</dbReference>
<reference evidence="6" key="1">
    <citation type="journal article" date="2015" name="Int. J. Syst. Evol. Microbiol.">
        <title>Rhizobium alvei sp. nov., isolated from a freshwater river.</title>
        <authorList>
            <person name="Sheu S.Y."/>
            <person name="Huang H.W."/>
            <person name="Young C.C."/>
            <person name="Chen W.M."/>
        </authorList>
    </citation>
    <scope>NUCLEOTIDE SEQUENCE</scope>
    <source>
        <strain evidence="6">TNR-22</strain>
    </source>
</reference>
<keyword evidence="4" id="KW-0326">Glycosidase</keyword>
<dbReference type="Pfam" id="PF22666">
    <property type="entry name" value="Glyco_hydro_2_N2"/>
    <property type="match status" value="1"/>
</dbReference>
<dbReference type="PANTHER" id="PTHR43730">
    <property type="entry name" value="BETA-MANNOSIDASE"/>
    <property type="match status" value="1"/>
</dbReference>
<dbReference type="EMBL" id="JAUOZU010000001">
    <property type="protein sequence ID" value="MDO6962401.1"/>
    <property type="molecule type" value="Genomic_DNA"/>
</dbReference>
<dbReference type="RefSeq" id="WP_304374212.1">
    <property type="nucleotide sequence ID" value="NZ_JAUOZU010000001.1"/>
</dbReference>
<gene>
    <name evidence="6" type="ORF">Q4481_00450</name>
</gene>
<dbReference type="InterPro" id="IPR050887">
    <property type="entry name" value="Beta-mannosidase_GH2"/>
</dbReference>
<organism evidence="6 7">
    <name type="scientific">Rhizobium alvei</name>
    <dbReference type="NCBI Taxonomy" id="1132659"/>
    <lineage>
        <taxon>Bacteria</taxon>
        <taxon>Pseudomonadati</taxon>
        <taxon>Pseudomonadota</taxon>
        <taxon>Alphaproteobacteria</taxon>
        <taxon>Hyphomicrobiales</taxon>
        <taxon>Rhizobiaceae</taxon>
        <taxon>Rhizobium/Agrobacterium group</taxon>
        <taxon>Rhizobium</taxon>
    </lineage>
</organism>
<evidence type="ECO:0000256" key="1">
    <source>
        <dbReference type="ARBA" id="ARBA00000829"/>
    </source>
</evidence>
<protein>
    <recommendedName>
        <fullName evidence="2">beta-mannosidase</fullName>
        <ecNumber evidence="2">3.2.1.25</ecNumber>
    </recommendedName>
</protein>
<reference evidence="6" key="2">
    <citation type="submission" date="2023-07" db="EMBL/GenBank/DDBJ databases">
        <authorList>
            <person name="Shen H."/>
        </authorList>
    </citation>
    <scope>NUCLEOTIDE SEQUENCE</scope>
    <source>
        <strain evidence="6">TNR-22</strain>
    </source>
</reference>
<evidence type="ECO:0000256" key="4">
    <source>
        <dbReference type="ARBA" id="ARBA00023295"/>
    </source>
</evidence>
<dbReference type="SUPFAM" id="SSF51445">
    <property type="entry name" value="(Trans)glycosidases"/>
    <property type="match status" value="1"/>
</dbReference>
<keyword evidence="3 6" id="KW-0378">Hydrolase</keyword>
<dbReference type="Proteomes" id="UP001174932">
    <property type="component" value="Unassembled WGS sequence"/>
</dbReference>
<dbReference type="InterPro" id="IPR054593">
    <property type="entry name" value="Beta-mannosidase-like_N2"/>
</dbReference>
<dbReference type="Gene3D" id="2.60.40.10">
    <property type="entry name" value="Immunoglobulins"/>
    <property type="match status" value="2"/>
</dbReference>
<evidence type="ECO:0000313" key="7">
    <source>
        <dbReference type="Proteomes" id="UP001174932"/>
    </source>
</evidence>
<dbReference type="PANTHER" id="PTHR43730:SF1">
    <property type="entry name" value="BETA-MANNOSIDASE"/>
    <property type="match status" value="1"/>
</dbReference>
<evidence type="ECO:0000313" key="6">
    <source>
        <dbReference type="EMBL" id="MDO6962401.1"/>
    </source>
</evidence>
<dbReference type="GO" id="GO:0016787">
    <property type="term" value="F:hydrolase activity"/>
    <property type="evidence" value="ECO:0007669"/>
    <property type="project" value="UniProtKB-KW"/>
</dbReference>
<dbReference type="SUPFAM" id="SSF49303">
    <property type="entry name" value="beta-Galactosidase/glucuronidase domain"/>
    <property type="match status" value="2"/>
</dbReference>
<dbReference type="SUPFAM" id="SSF49785">
    <property type="entry name" value="Galactose-binding domain-like"/>
    <property type="match status" value="1"/>
</dbReference>
<dbReference type="EC" id="3.2.1.25" evidence="2"/>
<accession>A0ABT8YFA9</accession>